<evidence type="ECO:0000313" key="3">
    <source>
        <dbReference type="EMBL" id="KAF4335307.1"/>
    </source>
</evidence>
<dbReference type="SUPFAM" id="SSF52540">
    <property type="entry name" value="P-loop containing nucleoside triphosphate hydrolases"/>
    <property type="match status" value="1"/>
</dbReference>
<dbReference type="Pfam" id="PF24809">
    <property type="entry name" value="DUF7708"/>
    <property type="match status" value="1"/>
</dbReference>
<dbReference type="InterPro" id="IPR027417">
    <property type="entry name" value="P-loop_NTPase"/>
</dbReference>
<keyword evidence="1" id="KW-0677">Repeat</keyword>
<accession>A0A9P5DS14</accession>
<dbReference type="InterPro" id="IPR036770">
    <property type="entry name" value="Ankyrin_rpt-contain_sf"/>
</dbReference>
<evidence type="ECO:0000259" key="2">
    <source>
        <dbReference type="PROSITE" id="PS50837"/>
    </source>
</evidence>
<feature type="domain" description="NACHT" evidence="2">
    <location>
        <begin position="276"/>
        <end position="421"/>
    </location>
</feature>
<dbReference type="Pfam" id="PF24883">
    <property type="entry name" value="NPHP3_N"/>
    <property type="match status" value="1"/>
</dbReference>
<dbReference type="Proteomes" id="UP000730481">
    <property type="component" value="Unassembled WGS sequence"/>
</dbReference>
<evidence type="ECO:0000256" key="1">
    <source>
        <dbReference type="ARBA" id="ARBA00022737"/>
    </source>
</evidence>
<dbReference type="PROSITE" id="PS50837">
    <property type="entry name" value="NACHT"/>
    <property type="match status" value="1"/>
</dbReference>
<organism evidence="3 4">
    <name type="scientific">Fusarium beomiforme</name>
    <dbReference type="NCBI Taxonomy" id="44412"/>
    <lineage>
        <taxon>Eukaryota</taxon>
        <taxon>Fungi</taxon>
        <taxon>Dikarya</taxon>
        <taxon>Ascomycota</taxon>
        <taxon>Pezizomycotina</taxon>
        <taxon>Sordariomycetes</taxon>
        <taxon>Hypocreomycetidae</taxon>
        <taxon>Hypocreales</taxon>
        <taxon>Nectriaceae</taxon>
        <taxon>Fusarium</taxon>
        <taxon>Fusarium burgessii species complex</taxon>
    </lineage>
</organism>
<evidence type="ECO:0000313" key="4">
    <source>
        <dbReference type="Proteomes" id="UP000730481"/>
    </source>
</evidence>
<reference evidence="3" key="2">
    <citation type="submission" date="2020-02" db="EMBL/GenBank/DDBJ databases">
        <title>Identification and distribution of gene clusters putatively required for synthesis of sphingolipid metabolism inhibitors in phylogenetically diverse species of the filamentous fungus Fusarium.</title>
        <authorList>
            <person name="Kim H.-S."/>
            <person name="Busman M."/>
            <person name="Brown D.W."/>
            <person name="Divon H."/>
            <person name="Uhlig S."/>
            <person name="Proctor R.H."/>
        </authorList>
    </citation>
    <scope>NUCLEOTIDE SEQUENCE</scope>
    <source>
        <strain evidence="3">NRRL 25174</strain>
    </source>
</reference>
<reference evidence="3" key="1">
    <citation type="journal article" date="2017" name="Mycologia">
        <title>Fusarium algeriense, sp. nov., a novel toxigenic crown rot pathogen of durum wheat from Algeria is nested in the Fusarium burgessii species complex.</title>
        <authorList>
            <person name="Laraba I."/>
            <person name="Keddad A."/>
            <person name="Boureghda H."/>
            <person name="Abdallah N."/>
            <person name="Vaughan M.M."/>
            <person name="Proctor R.H."/>
            <person name="Busman M."/>
            <person name="O'Donnell K."/>
        </authorList>
    </citation>
    <scope>NUCLEOTIDE SEQUENCE</scope>
    <source>
        <strain evidence="3">NRRL 25174</strain>
    </source>
</reference>
<dbReference type="InterPro" id="IPR056884">
    <property type="entry name" value="NPHP3-like_N"/>
</dbReference>
<dbReference type="InterPro" id="IPR007111">
    <property type="entry name" value="NACHT_NTPase"/>
</dbReference>
<dbReference type="InterPro" id="IPR056125">
    <property type="entry name" value="DUF7708"/>
</dbReference>
<name>A0A9P5DS14_9HYPO</name>
<dbReference type="PANTHER" id="PTHR10039">
    <property type="entry name" value="AMELOGENIN"/>
    <property type="match status" value="1"/>
</dbReference>
<comment type="caution">
    <text evidence="3">The sequence shown here is derived from an EMBL/GenBank/DDBJ whole genome shotgun (WGS) entry which is preliminary data.</text>
</comment>
<protein>
    <submittedName>
        <fullName evidence="3">Nacht domain protein</fullName>
    </submittedName>
</protein>
<sequence length="1148" mass="131162">MTTVQLAFETAILDFKDKLKDQSLYAQILQTTSIEEVYADIAKLQDKQAKAGRLRHLSKIEPFLSRLRDYSGVIETFVQAKPDILALIWGPIKLLLLWADVWKKSFDALVNTLEEMGNQLPDFCELAGLFSDNNHLQELLVLYFRDILDVYLIATNFFSMRRLQIVFEMLWPSHRVQIQVVVKHIASHRDLIRQEIRMEEIRRADELRQRELQHFIQTEENNISQEYTSHRAHTSPKDYDRDIYRFSETVCDGTGKWLFRDPSFQQWLAGKEKEKRILWLRGIPGAGKTLLASSVIKHTQQHGGTHTVFAFLTYLDSSISALSILHSLIFQLSSNSLSLKTMLCQSDLQHLGSDFKVAATLFQSLIQGAGIVRVIVDGLDEIDQAQRSRLIRELVRLSDECEECRILLTSRPESDISDNLEGKTINIQVDQRNAGSIQVYINETMERWLKERDFLSDVRHQLQGWAAPLASRAKGMFLYVNLIFGIIRDINDVGDIRKELENLPLTLEHAYGRVLEKINLSTNPRRKNIARLILGWVGCAPSPMTLREIEQALIVCGPIVEVVNGYVQFVHFTVKEYMFSSKIENSISLRDMALDLAMRCLVYLCQDHHDPNLSEDEIDDNIIWGAYRLHYFSSNYWLDLVNRYLVLSGSTAVPATLINQLKMLVETRSSTDYIKTDQCEENLHPAMIDLKSQDPTLVEMLEKYSKFLVSSSNSDYHLNNPEQWLHTSPLSLPQISTSVYMRIPYLLDQGAFCVESLLDHYGPNSFACGFLGCQYQRYGFETKASRQAHERYHQKPWNCNHAGCQYVAKGFISRKMRDNHLKRAHPRVPGTDSSSLVTPEKFEDEEILPLIFDLVESNQVEIIKSLAPRLDNLPCSVQIELAICAATEGSSAILQLFHDCGLLTRAFVEDGDIKWSKLGEIGEYAVRSGSVSLSKILLDWISTLNLQMPTKRKSEFQFAVKDIATTIIAYKSQDLFDLWKSSLCSGFGIPHANVYVAKAFVYEGTIATTHNIPNCERLLLSFWEEYKILDLLRPNGLNSVLPNIARSSCSINLARYVLDHGSPVDAKAGPTSFTDLHVAARKNTEEAAKFMEFLLLQGADPEKGTLLKRIRDEKGAREISRWLGVNWDELIERSARSRWRNEQDERSG</sequence>
<dbReference type="EMBL" id="PVQB02000574">
    <property type="protein sequence ID" value="KAF4335307.1"/>
    <property type="molecule type" value="Genomic_DNA"/>
</dbReference>
<dbReference type="AlphaFoldDB" id="A0A9P5DS14"/>
<dbReference type="SUPFAM" id="SSF48403">
    <property type="entry name" value="Ankyrin repeat"/>
    <property type="match status" value="1"/>
</dbReference>
<dbReference type="Gene3D" id="3.40.50.300">
    <property type="entry name" value="P-loop containing nucleotide triphosphate hydrolases"/>
    <property type="match status" value="1"/>
</dbReference>
<gene>
    <name evidence="3" type="ORF">FBEOM_10854</name>
</gene>
<proteinExistence type="predicted"/>
<dbReference type="OrthoDB" id="21416at2759"/>
<dbReference type="PANTHER" id="PTHR10039:SF14">
    <property type="entry name" value="NACHT DOMAIN-CONTAINING PROTEIN"/>
    <property type="match status" value="1"/>
</dbReference>
<keyword evidence="4" id="KW-1185">Reference proteome</keyword>